<organism evidence="6 7">
    <name type="scientific">Rosa chinensis</name>
    <name type="common">China rose</name>
    <dbReference type="NCBI Taxonomy" id="74649"/>
    <lineage>
        <taxon>Eukaryota</taxon>
        <taxon>Viridiplantae</taxon>
        <taxon>Streptophyta</taxon>
        <taxon>Embryophyta</taxon>
        <taxon>Tracheophyta</taxon>
        <taxon>Spermatophyta</taxon>
        <taxon>Magnoliopsida</taxon>
        <taxon>eudicotyledons</taxon>
        <taxon>Gunneridae</taxon>
        <taxon>Pentapetalae</taxon>
        <taxon>rosids</taxon>
        <taxon>fabids</taxon>
        <taxon>Rosales</taxon>
        <taxon>Rosaceae</taxon>
        <taxon>Rosoideae</taxon>
        <taxon>Rosoideae incertae sedis</taxon>
        <taxon>Rosa</taxon>
    </lineage>
</organism>
<name>A0A2P6RMC4_ROSCH</name>
<dbReference type="Pfam" id="PF07738">
    <property type="entry name" value="Sad1_UNC"/>
    <property type="match status" value="1"/>
</dbReference>
<feature type="domain" description="SUN" evidence="5">
    <location>
        <begin position="1"/>
        <end position="134"/>
    </location>
</feature>
<keyword evidence="2" id="KW-0812">Transmembrane</keyword>
<dbReference type="Gene3D" id="2.60.120.260">
    <property type="entry name" value="Galactose-binding domain-like"/>
    <property type="match status" value="1"/>
</dbReference>
<dbReference type="GO" id="GO:0005635">
    <property type="term" value="C:nuclear envelope"/>
    <property type="evidence" value="ECO:0007669"/>
    <property type="project" value="UniProtKB-ARBA"/>
</dbReference>
<reference evidence="6 7" key="1">
    <citation type="journal article" date="2018" name="Nat. Genet.">
        <title>The Rosa genome provides new insights in the design of modern roses.</title>
        <authorList>
            <person name="Bendahmane M."/>
        </authorList>
    </citation>
    <scope>NUCLEOTIDE SEQUENCE [LARGE SCALE GENOMIC DNA]</scope>
    <source>
        <strain evidence="7">cv. Old Blush</strain>
    </source>
</reference>
<dbReference type="InterPro" id="IPR012919">
    <property type="entry name" value="SUN_dom"/>
</dbReference>
<evidence type="ECO:0000313" key="6">
    <source>
        <dbReference type="EMBL" id="PRQ47575.1"/>
    </source>
</evidence>
<keyword evidence="4" id="KW-0472">Membrane</keyword>
<dbReference type="AlphaFoldDB" id="A0A2P6RMC4"/>
<evidence type="ECO:0000256" key="1">
    <source>
        <dbReference type="ARBA" id="ARBA00004370"/>
    </source>
</evidence>
<keyword evidence="3" id="KW-1133">Transmembrane helix</keyword>
<dbReference type="OMA" id="SANEVYW"/>
<gene>
    <name evidence="6" type="ORF">RchiOBHm_Chr2g0101131</name>
</gene>
<dbReference type="GO" id="GO:0016020">
    <property type="term" value="C:membrane"/>
    <property type="evidence" value="ECO:0007669"/>
    <property type="project" value="UniProtKB-SubCell"/>
</dbReference>
<dbReference type="PROSITE" id="PS51469">
    <property type="entry name" value="SUN"/>
    <property type="match status" value="1"/>
</dbReference>
<dbReference type="EMBL" id="PDCK01000040">
    <property type="protein sequence ID" value="PRQ47575.1"/>
    <property type="molecule type" value="Genomic_DNA"/>
</dbReference>
<dbReference type="Proteomes" id="UP000238479">
    <property type="component" value="Chromosome 2"/>
</dbReference>
<dbReference type="InterPro" id="IPR045119">
    <property type="entry name" value="SUN1-5"/>
</dbReference>
<dbReference type="GO" id="GO:0043495">
    <property type="term" value="F:protein-membrane adaptor activity"/>
    <property type="evidence" value="ECO:0007669"/>
    <property type="project" value="TreeGrafter"/>
</dbReference>
<comment type="subcellular location">
    <subcellularLocation>
        <location evidence="1">Membrane</location>
    </subcellularLocation>
</comment>
<evidence type="ECO:0000256" key="2">
    <source>
        <dbReference type="ARBA" id="ARBA00022692"/>
    </source>
</evidence>
<dbReference type="PANTHER" id="PTHR12911">
    <property type="entry name" value="SAD1/UNC-84-LIKE PROTEIN-RELATED"/>
    <property type="match status" value="1"/>
</dbReference>
<evidence type="ECO:0000256" key="4">
    <source>
        <dbReference type="ARBA" id="ARBA00023136"/>
    </source>
</evidence>
<evidence type="ECO:0000259" key="5">
    <source>
        <dbReference type="PROSITE" id="PS51469"/>
    </source>
</evidence>
<dbReference type="PANTHER" id="PTHR12911:SF8">
    <property type="entry name" value="KLAROID PROTEIN-RELATED"/>
    <property type="match status" value="1"/>
</dbReference>
<accession>A0A2P6RMC4</accession>
<dbReference type="STRING" id="74649.A0A2P6RMC4"/>
<keyword evidence="7" id="KW-1185">Reference proteome</keyword>
<proteinExistence type="predicted"/>
<sequence length="136" mass="15135">MLSPSFGEPGRCFPLKGRSGFVVVKLREPIVPEAITIEHVLDSVVDDRSDAPKDCRVTAWLQHDRYDGKKNEFVLAEFSYDVRKSNVQTFGVSGSVAKARDEAVVNMVELQFGSNNGSPVSTCIYRLRVHGHKPRS</sequence>
<protein>
    <submittedName>
        <fullName evidence="6">Putative SUN domain-containing protein</fullName>
    </submittedName>
</protein>
<evidence type="ECO:0000313" key="7">
    <source>
        <dbReference type="Proteomes" id="UP000238479"/>
    </source>
</evidence>
<evidence type="ECO:0000256" key="3">
    <source>
        <dbReference type="ARBA" id="ARBA00022989"/>
    </source>
</evidence>
<dbReference type="Gramene" id="PRQ47575">
    <property type="protein sequence ID" value="PRQ47575"/>
    <property type="gene ID" value="RchiOBHm_Chr2g0101131"/>
</dbReference>
<comment type="caution">
    <text evidence="6">The sequence shown here is derived from an EMBL/GenBank/DDBJ whole genome shotgun (WGS) entry which is preliminary data.</text>
</comment>